<sequence length="163" mass="17478">MIEGDHGTACFHPDNADARAAIACQVALQRRAGGDALVGRRLYPLLSEAGFEAVRVAPIPVYVDASRLALVEGFIRRTFTAMVDGVEGWAIAAGLAEPARFAAGVAALHRTAEPDGTFCCTFFKASASTPFPENASDWPERRRHAGRFARPGQPITVLSPDWL</sequence>
<name>A0AA42CN75_9HYPH</name>
<organism evidence="1 2">
    <name type="scientific">Lichenifustis flavocetrariae</name>
    <dbReference type="NCBI Taxonomy" id="2949735"/>
    <lineage>
        <taxon>Bacteria</taxon>
        <taxon>Pseudomonadati</taxon>
        <taxon>Pseudomonadota</taxon>
        <taxon>Alphaproteobacteria</taxon>
        <taxon>Hyphomicrobiales</taxon>
        <taxon>Lichenihabitantaceae</taxon>
        <taxon>Lichenifustis</taxon>
    </lineage>
</organism>
<dbReference type="Proteomes" id="UP001165667">
    <property type="component" value="Unassembled WGS sequence"/>
</dbReference>
<dbReference type="Gene3D" id="6.10.140.1580">
    <property type="match status" value="2"/>
</dbReference>
<dbReference type="RefSeq" id="WP_282588814.1">
    <property type="nucleotide sequence ID" value="NZ_JAMOIM010000050.1"/>
</dbReference>
<evidence type="ECO:0000313" key="1">
    <source>
        <dbReference type="EMBL" id="MCW6512436.1"/>
    </source>
</evidence>
<keyword evidence="2" id="KW-1185">Reference proteome</keyword>
<dbReference type="AlphaFoldDB" id="A0AA42CN75"/>
<protein>
    <submittedName>
        <fullName evidence="1">Uncharacterized protein</fullName>
    </submittedName>
</protein>
<dbReference type="EMBL" id="JAMOIM010000050">
    <property type="protein sequence ID" value="MCW6512436.1"/>
    <property type="molecule type" value="Genomic_DNA"/>
</dbReference>
<accession>A0AA42CN75</accession>
<proteinExistence type="predicted"/>
<evidence type="ECO:0000313" key="2">
    <source>
        <dbReference type="Proteomes" id="UP001165667"/>
    </source>
</evidence>
<gene>
    <name evidence="1" type="ORF">M8523_31460</name>
</gene>
<reference evidence="1" key="1">
    <citation type="submission" date="2022-05" db="EMBL/GenBank/DDBJ databases">
        <authorList>
            <person name="Pankratov T."/>
        </authorList>
    </citation>
    <scope>NUCLEOTIDE SEQUENCE</scope>
    <source>
        <strain evidence="1">BP6-180914</strain>
    </source>
</reference>
<comment type="caution">
    <text evidence="1">The sequence shown here is derived from an EMBL/GenBank/DDBJ whole genome shotgun (WGS) entry which is preliminary data.</text>
</comment>